<evidence type="ECO:0000313" key="4">
    <source>
        <dbReference type="Proteomes" id="UP000738325"/>
    </source>
</evidence>
<reference evidence="3" key="1">
    <citation type="journal article" date="2020" name="Fungal Divers.">
        <title>Resolving the Mortierellaceae phylogeny through synthesis of multi-gene phylogenetics and phylogenomics.</title>
        <authorList>
            <person name="Vandepol N."/>
            <person name="Liber J."/>
            <person name="Desiro A."/>
            <person name="Na H."/>
            <person name="Kennedy M."/>
            <person name="Barry K."/>
            <person name="Grigoriev I.V."/>
            <person name="Miller A.N."/>
            <person name="O'Donnell K."/>
            <person name="Stajich J.E."/>
            <person name="Bonito G."/>
        </authorList>
    </citation>
    <scope>NUCLEOTIDE SEQUENCE</scope>
    <source>
        <strain evidence="3">REB-010B</strain>
    </source>
</reference>
<protein>
    <recommendedName>
        <fullName evidence="2">WSC domain-containing protein</fullName>
    </recommendedName>
</protein>
<evidence type="ECO:0000259" key="2">
    <source>
        <dbReference type="PROSITE" id="PS51212"/>
    </source>
</evidence>
<dbReference type="Pfam" id="PF01822">
    <property type="entry name" value="WSC"/>
    <property type="match status" value="1"/>
</dbReference>
<comment type="caution">
    <text evidence="3">The sequence shown here is derived from an EMBL/GenBank/DDBJ whole genome shotgun (WGS) entry which is preliminary data.</text>
</comment>
<feature type="compositionally biased region" description="Acidic residues" evidence="1">
    <location>
        <begin position="199"/>
        <end position="218"/>
    </location>
</feature>
<proteinExistence type="predicted"/>
<evidence type="ECO:0000256" key="1">
    <source>
        <dbReference type="SAM" id="MobiDB-lite"/>
    </source>
</evidence>
<dbReference type="InterPro" id="IPR002889">
    <property type="entry name" value="WSC_carb-bd"/>
</dbReference>
<keyword evidence="4" id="KW-1185">Reference proteome</keyword>
<feature type="region of interest" description="Disordered" evidence="1">
    <location>
        <begin position="399"/>
        <end position="437"/>
    </location>
</feature>
<feature type="compositionally biased region" description="Acidic residues" evidence="1">
    <location>
        <begin position="179"/>
        <end position="188"/>
    </location>
</feature>
<feature type="region of interest" description="Disordered" evidence="1">
    <location>
        <begin position="790"/>
        <end position="811"/>
    </location>
</feature>
<feature type="compositionally biased region" description="Low complexity" evidence="1">
    <location>
        <begin position="93"/>
        <end position="119"/>
    </location>
</feature>
<feature type="compositionally biased region" description="Polar residues" evidence="1">
    <location>
        <begin position="225"/>
        <end position="236"/>
    </location>
</feature>
<gene>
    <name evidence="3" type="ORF">BGZ99_005145</name>
</gene>
<sequence length="877" mass="94722">MSQGACSAYCKVRQYQFAITQGGTTCFCSNGPLQDINKVDDSYCDKPCVGYPLETCGSGYQGLGLGSSSGSGAYANVMLVGNPLSMPAQADRSASLSSSPTPSSSTSSSSSFSSSPTEAPSEHSNESLTPPSAPTLLASASATMFSVTSRTKLQPEARNISGERYDTKRSRSDKKDDNGQDEGEDISDGETQPGNNEKDDVEEEVDDEDSDGDGDQDAGSDTSGQIITSDGPSSSAPGIPVASTVVAVVCLLGICSFVVHLARKRKRARARAAWVDSVFGADSIGRHGHHYRAGARVASETVSKRNTAMAHMSYSAHRQEDLESLSDGQSEMMERQPSISVAGTRRSSILAQDVCSRDLRASVVMPAAVRNSRRGHPTRTYSKTFQSLAGYPHRASSRLDHANNSMFHPESNNEFYNQNDDSEESEPAYLKNEYSPTTPTVITSPAHVFAPTSQRPGALIYTDNNNALGQQRRVSYGPAVSMRSAPTSAPPLHPHQHAYNHQICSEDSMFYPSRRPTLMDPPPPPIQRRRQSYQPVRSSSPTSLFDDEYDDPFRDEVAQYAYLDPQPQLRPRPRPRSQHAVVSHRHSTCLYPVPTTSSTSPCLCGVAATSTTAREARHRPVDSQYRRPHSFTVVPSQGGAGRRDSDEEPFAFRTHVLDENIDTDSIHSQFGLMNGRKYSTATRRLTSSGTVAALHGKWTGTLKKQFKRLSSPYVQAIRQQQQDHAGNSLSNMEEGGLEYLGDRSAGSTRGLYEDGGSGAVCNRFVAESGSAPSSAERRWGRGLLKGVVFSDSGIGGGDGDRSSNSNNSSNREELMTAIEEMVGVEAEGRVAAQRQSMGPGHRQVDSGSLASFRGLGNPVHPQLRVMNPDDGSVRDSE</sequence>
<organism evidence="3 4">
    <name type="scientific">Dissophora globulifera</name>
    <dbReference type="NCBI Taxonomy" id="979702"/>
    <lineage>
        <taxon>Eukaryota</taxon>
        <taxon>Fungi</taxon>
        <taxon>Fungi incertae sedis</taxon>
        <taxon>Mucoromycota</taxon>
        <taxon>Mortierellomycotina</taxon>
        <taxon>Mortierellomycetes</taxon>
        <taxon>Mortierellales</taxon>
        <taxon>Mortierellaceae</taxon>
        <taxon>Dissophora</taxon>
    </lineage>
</organism>
<dbReference type="Proteomes" id="UP000738325">
    <property type="component" value="Unassembled WGS sequence"/>
</dbReference>
<dbReference type="EMBL" id="JAAAIP010000327">
    <property type="protein sequence ID" value="KAG0319353.1"/>
    <property type="molecule type" value="Genomic_DNA"/>
</dbReference>
<evidence type="ECO:0000313" key="3">
    <source>
        <dbReference type="EMBL" id="KAG0319353.1"/>
    </source>
</evidence>
<name>A0A9P6UTU3_9FUNG</name>
<feature type="compositionally biased region" description="Polar residues" evidence="1">
    <location>
        <begin position="402"/>
        <end position="419"/>
    </location>
</feature>
<feature type="region of interest" description="Disordered" evidence="1">
    <location>
        <begin position="148"/>
        <end position="238"/>
    </location>
</feature>
<dbReference type="AlphaFoldDB" id="A0A9P6UTU3"/>
<dbReference type="OrthoDB" id="2019572at2759"/>
<feature type="region of interest" description="Disordered" evidence="1">
    <location>
        <begin position="88"/>
        <end position="134"/>
    </location>
</feature>
<dbReference type="PROSITE" id="PS51212">
    <property type="entry name" value="WSC"/>
    <property type="match status" value="1"/>
</dbReference>
<feature type="region of interest" description="Disordered" evidence="1">
    <location>
        <begin position="511"/>
        <end position="549"/>
    </location>
</feature>
<feature type="compositionally biased region" description="Basic and acidic residues" evidence="1">
    <location>
        <begin position="161"/>
        <end position="178"/>
    </location>
</feature>
<feature type="region of interest" description="Disordered" evidence="1">
    <location>
        <begin position="830"/>
        <end position="877"/>
    </location>
</feature>
<accession>A0A9P6UTU3</accession>
<feature type="domain" description="WSC" evidence="2">
    <location>
        <begin position="1"/>
        <end position="69"/>
    </location>
</feature>